<keyword evidence="1" id="KW-1133">Transmembrane helix</keyword>
<accession>A0ABW9ZR03</accession>
<evidence type="ECO:0000256" key="1">
    <source>
        <dbReference type="SAM" id="Phobius"/>
    </source>
</evidence>
<dbReference type="InterPro" id="IPR021448">
    <property type="entry name" value="DUF3098"/>
</dbReference>
<gene>
    <name evidence="2" type="ORF">GWC95_03090</name>
</gene>
<keyword evidence="1" id="KW-0472">Membrane</keyword>
<evidence type="ECO:0000313" key="3">
    <source>
        <dbReference type="Proteomes" id="UP000753802"/>
    </source>
</evidence>
<feature type="transmembrane region" description="Helical" evidence="1">
    <location>
        <begin position="20"/>
        <end position="37"/>
    </location>
</feature>
<dbReference type="RefSeq" id="WP_161817200.1">
    <property type="nucleotide sequence ID" value="NZ_JAACJS010000002.1"/>
</dbReference>
<dbReference type="EMBL" id="JAACJS010000002">
    <property type="protein sequence ID" value="NCI48892.1"/>
    <property type="molecule type" value="Genomic_DNA"/>
</dbReference>
<organism evidence="2 3">
    <name type="scientific">Sediminibacterium roseum</name>
    <dbReference type="NCBI Taxonomy" id="1978412"/>
    <lineage>
        <taxon>Bacteria</taxon>
        <taxon>Pseudomonadati</taxon>
        <taxon>Bacteroidota</taxon>
        <taxon>Chitinophagia</taxon>
        <taxon>Chitinophagales</taxon>
        <taxon>Chitinophagaceae</taxon>
        <taxon>Sediminibacterium</taxon>
    </lineage>
</organism>
<name>A0ABW9ZR03_9BACT</name>
<reference evidence="2 3" key="1">
    <citation type="submission" date="2020-01" db="EMBL/GenBank/DDBJ databases">
        <title>Genome analysis.</title>
        <authorList>
            <person name="Wu S."/>
            <person name="Wang G."/>
        </authorList>
    </citation>
    <scope>NUCLEOTIDE SEQUENCE [LARGE SCALE GENOMIC DNA]</scope>
    <source>
        <strain evidence="2 3">SYL130</strain>
    </source>
</reference>
<dbReference type="Pfam" id="PF11297">
    <property type="entry name" value="DUF3098"/>
    <property type="match status" value="1"/>
</dbReference>
<keyword evidence="3" id="KW-1185">Reference proteome</keyword>
<keyword evidence="1" id="KW-0812">Transmembrane</keyword>
<proteinExistence type="predicted"/>
<feature type="transmembrane region" description="Helical" evidence="1">
    <location>
        <begin position="57"/>
        <end position="76"/>
    </location>
</feature>
<evidence type="ECO:0000313" key="2">
    <source>
        <dbReference type="EMBL" id="NCI48892.1"/>
    </source>
</evidence>
<comment type="caution">
    <text evidence="2">The sequence shown here is derived from an EMBL/GenBank/DDBJ whole genome shotgun (WGS) entry which is preliminary data.</text>
</comment>
<sequence>MSDKKQNVNSALFTKDNYTWMIIGGIVIALGMFLMSGGKSADPRVFNTNEVYSTTRITIAPILIVLGLLVEVYAIFKKPKAVVVTQ</sequence>
<protein>
    <submittedName>
        <fullName evidence="2">DUF3098 domain-containing protein</fullName>
    </submittedName>
</protein>
<dbReference type="Proteomes" id="UP000753802">
    <property type="component" value="Unassembled WGS sequence"/>
</dbReference>